<accession>E3NCL1</accession>
<dbReference type="FunCoup" id="E3NCL1">
    <property type="interactions" value="130"/>
</dbReference>
<feature type="compositionally biased region" description="Polar residues" evidence="1">
    <location>
        <begin position="166"/>
        <end position="177"/>
    </location>
</feature>
<dbReference type="KEGG" id="crq:GCK72_000102"/>
<dbReference type="GeneID" id="9810762"/>
<dbReference type="AlphaFoldDB" id="E3NCL1"/>
<sequence>MGNACSCKKKKKNEIIAPNTKKPTQMNYQNKKLKKKSKKQQIIVEKDRKIIQKEKELYQVIFDAEGFSVHDLALLGQKTSPESIFRQDLKPRRMGRVKLIEDLTPHLTPTSSRTPGKSSKTNKNQTAEESASKEEFEVDEVLDYVDDLYLQLLDPDRTVMEDQKENNTSTTENASSK</sequence>
<feature type="compositionally biased region" description="Polar residues" evidence="1">
    <location>
        <begin position="107"/>
        <end position="129"/>
    </location>
</feature>
<keyword evidence="3" id="KW-1185">Reference proteome</keyword>
<dbReference type="OrthoDB" id="5875507at2759"/>
<dbReference type="CTD" id="9810762"/>
<dbReference type="OMA" id="RTVMEDQ"/>
<proteinExistence type="predicted"/>
<feature type="region of interest" description="Disordered" evidence="1">
    <location>
        <begin position="101"/>
        <end position="135"/>
    </location>
</feature>
<name>E3NCL1_CAERE</name>
<gene>
    <name evidence="2" type="ORF">CRE_22664</name>
</gene>
<dbReference type="Proteomes" id="UP000008281">
    <property type="component" value="Unassembled WGS sequence"/>
</dbReference>
<evidence type="ECO:0000313" key="2">
    <source>
        <dbReference type="EMBL" id="EFO92854.1"/>
    </source>
</evidence>
<reference evidence="2" key="1">
    <citation type="submission" date="2007-07" db="EMBL/GenBank/DDBJ databases">
        <title>PCAP assembly of the Caenorhabditis remanei genome.</title>
        <authorList>
            <consortium name="The Caenorhabditis remanei Sequencing Consortium"/>
            <person name="Wilson R.K."/>
        </authorList>
    </citation>
    <scope>NUCLEOTIDE SEQUENCE [LARGE SCALE GENOMIC DNA]</scope>
    <source>
        <strain evidence="2">PB4641</strain>
    </source>
</reference>
<protein>
    <submittedName>
        <fullName evidence="2">Uncharacterized protein</fullName>
    </submittedName>
</protein>
<organism evidence="3">
    <name type="scientific">Caenorhabditis remanei</name>
    <name type="common">Caenorhabditis vulgaris</name>
    <dbReference type="NCBI Taxonomy" id="31234"/>
    <lineage>
        <taxon>Eukaryota</taxon>
        <taxon>Metazoa</taxon>
        <taxon>Ecdysozoa</taxon>
        <taxon>Nematoda</taxon>
        <taxon>Chromadorea</taxon>
        <taxon>Rhabditida</taxon>
        <taxon>Rhabditina</taxon>
        <taxon>Rhabditomorpha</taxon>
        <taxon>Rhabditoidea</taxon>
        <taxon>Rhabditidae</taxon>
        <taxon>Peloderinae</taxon>
        <taxon>Caenorhabditis</taxon>
    </lineage>
</organism>
<dbReference type="HOGENOM" id="CLU_146906_0_0_1"/>
<dbReference type="EMBL" id="DS268598">
    <property type="protein sequence ID" value="EFO92854.1"/>
    <property type="molecule type" value="Genomic_DNA"/>
</dbReference>
<dbReference type="RefSeq" id="XP_003093861.2">
    <property type="nucleotide sequence ID" value="XM_003093813.2"/>
</dbReference>
<feature type="region of interest" description="Disordered" evidence="1">
    <location>
        <begin position="156"/>
        <end position="177"/>
    </location>
</feature>
<dbReference type="eggNOG" id="ENOG502TI9T">
    <property type="taxonomic scope" value="Eukaryota"/>
</dbReference>
<dbReference type="InParanoid" id="E3NCL1"/>
<evidence type="ECO:0000313" key="3">
    <source>
        <dbReference type="Proteomes" id="UP000008281"/>
    </source>
</evidence>
<evidence type="ECO:0000256" key="1">
    <source>
        <dbReference type="SAM" id="MobiDB-lite"/>
    </source>
</evidence>
<feature type="compositionally biased region" description="Basic and acidic residues" evidence="1">
    <location>
        <begin position="156"/>
        <end position="165"/>
    </location>
</feature>